<sequence>MRAGMLLVKKKKKVRKSNCFGTRLPKTVHSEEPLIKEIRTTQRLRVASCGVTFPTPALFLSVFERVGEGWRGGKNTGRGGS</sequence>
<evidence type="ECO:0000313" key="2">
    <source>
        <dbReference type="Proteomes" id="UP001054945"/>
    </source>
</evidence>
<dbReference type="AlphaFoldDB" id="A0AAV4QY72"/>
<keyword evidence="2" id="KW-1185">Reference proteome</keyword>
<gene>
    <name evidence="1" type="ORF">CEXT_686671</name>
</gene>
<accession>A0AAV4QY72</accession>
<dbReference type="Proteomes" id="UP001054945">
    <property type="component" value="Unassembled WGS sequence"/>
</dbReference>
<dbReference type="EMBL" id="BPLR01006888">
    <property type="protein sequence ID" value="GIY13067.1"/>
    <property type="molecule type" value="Genomic_DNA"/>
</dbReference>
<reference evidence="1 2" key="1">
    <citation type="submission" date="2021-06" db="EMBL/GenBank/DDBJ databases">
        <title>Caerostris extrusa draft genome.</title>
        <authorList>
            <person name="Kono N."/>
            <person name="Arakawa K."/>
        </authorList>
    </citation>
    <scope>NUCLEOTIDE SEQUENCE [LARGE SCALE GENOMIC DNA]</scope>
</reference>
<evidence type="ECO:0000313" key="1">
    <source>
        <dbReference type="EMBL" id="GIY13067.1"/>
    </source>
</evidence>
<organism evidence="1 2">
    <name type="scientific">Caerostris extrusa</name>
    <name type="common">Bark spider</name>
    <name type="synonym">Caerostris bankana</name>
    <dbReference type="NCBI Taxonomy" id="172846"/>
    <lineage>
        <taxon>Eukaryota</taxon>
        <taxon>Metazoa</taxon>
        <taxon>Ecdysozoa</taxon>
        <taxon>Arthropoda</taxon>
        <taxon>Chelicerata</taxon>
        <taxon>Arachnida</taxon>
        <taxon>Araneae</taxon>
        <taxon>Araneomorphae</taxon>
        <taxon>Entelegynae</taxon>
        <taxon>Araneoidea</taxon>
        <taxon>Araneidae</taxon>
        <taxon>Caerostris</taxon>
    </lineage>
</organism>
<proteinExistence type="predicted"/>
<comment type="caution">
    <text evidence="1">The sequence shown here is derived from an EMBL/GenBank/DDBJ whole genome shotgun (WGS) entry which is preliminary data.</text>
</comment>
<protein>
    <submittedName>
        <fullName evidence="1">Uncharacterized protein</fullName>
    </submittedName>
</protein>
<name>A0AAV4QY72_CAEEX</name>